<dbReference type="AlphaFoldDB" id="A0A4U1EIX4"/>
<keyword evidence="10" id="KW-0862">Zinc</keyword>
<feature type="compositionally biased region" description="Pro residues" evidence="13">
    <location>
        <begin position="372"/>
        <end position="398"/>
    </location>
</feature>
<evidence type="ECO:0000256" key="9">
    <source>
        <dbReference type="ARBA" id="ARBA00022786"/>
    </source>
</evidence>
<evidence type="ECO:0000313" key="17">
    <source>
        <dbReference type="Proteomes" id="UP000308365"/>
    </source>
</evidence>
<keyword evidence="6 14" id="KW-0812">Transmembrane</keyword>
<evidence type="ECO:0000256" key="11">
    <source>
        <dbReference type="ARBA" id="ARBA00022989"/>
    </source>
</evidence>
<feature type="transmembrane region" description="Helical" evidence="14">
    <location>
        <begin position="172"/>
        <end position="194"/>
    </location>
</feature>
<dbReference type="InterPro" id="IPR013083">
    <property type="entry name" value="Znf_RING/FYVE/PHD"/>
</dbReference>
<dbReference type="GO" id="GO:0016567">
    <property type="term" value="P:protein ubiquitination"/>
    <property type="evidence" value="ECO:0007669"/>
    <property type="project" value="UniProtKB-UniPathway"/>
</dbReference>
<comment type="subcellular location">
    <subcellularLocation>
        <location evidence="2">Endomembrane system</location>
    </subcellularLocation>
</comment>
<feature type="domain" description="E3 ubiquitin-protein ligase synoviolin-like TPR repeats" evidence="15">
    <location>
        <begin position="4"/>
        <end position="271"/>
    </location>
</feature>
<evidence type="ECO:0000256" key="2">
    <source>
        <dbReference type="ARBA" id="ARBA00004308"/>
    </source>
</evidence>
<keyword evidence="8" id="KW-0863">Zinc-finger</keyword>
<evidence type="ECO:0000256" key="5">
    <source>
        <dbReference type="ARBA" id="ARBA00022679"/>
    </source>
</evidence>
<dbReference type="SUPFAM" id="SSF57850">
    <property type="entry name" value="RING/U-box"/>
    <property type="match status" value="1"/>
</dbReference>
<evidence type="ECO:0000256" key="14">
    <source>
        <dbReference type="SAM" id="Phobius"/>
    </source>
</evidence>
<dbReference type="Proteomes" id="UP000308365">
    <property type="component" value="Unassembled WGS sequence"/>
</dbReference>
<protein>
    <recommendedName>
        <fullName evidence="4">RING-type E3 ubiquitin transferase</fullName>
        <ecNumber evidence="4">2.3.2.27</ecNumber>
    </recommendedName>
</protein>
<dbReference type="GO" id="GO:0043161">
    <property type="term" value="P:proteasome-mediated ubiquitin-dependent protein catabolic process"/>
    <property type="evidence" value="ECO:0007669"/>
    <property type="project" value="TreeGrafter"/>
</dbReference>
<dbReference type="EMBL" id="RWIC01001331">
    <property type="protein sequence ID" value="TKC36262.1"/>
    <property type="molecule type" value="Genomic_DNA"/>
</dbReference>
<evidence type="ECO:0000256" key="12">
    <source>
        <dbReference type="ARBA" id="ARBA00023136"/>
    </source>
</evidence>
<keyword evidence="7" id="KW-0479">Metal-binding</keyword>
<feature type="region of interest" description="Disordered" evidence="13">
    <location>
        <begin position="559"/>
        <end position="641"/>
    </location>
</feature>
<feature type="compositionally biased region" description="Low complexity" evidence="13">
    <location>
        <begin position="566"/>
        <end position="596"/>
    </location>
</feature>
<proteinExistence type="predicted"/>
<evidence type="ECO:0000256" key="7">
    <source>
        <dbReference type="ARBA" id="ARBA00022723"/>
    </source>
</evidence>
<dbReference type="Pfam" id="PF25563">
    <property type="entry name" value="TPR_SYVN1_N"/>
    <property type="match status" value="1"/>
</dbReference>
<feature type="transmembrane region" description="Helical" evidence="14">
    <location>
        <begin position="44"/>
        <end position="66"/>
    </location>
</feature>
<dbReference type="PANTHER" id="PTHR22763:SF184">
    <property type="entry name" value="E3 UBIQUITIN-PROTEIN LIGASE SYNOVIOLIN"/>
    <property type="match status" value="1"/>
</dbReference>
<evidence type="ECO:0000256" key="10">
    <source>
        <dbReference type="ARBA" id="ARBA00022833"/>
    </source>
</evidence>
<evidence type="ECO:0000259" key="15">
    <source>
        <dbReference type="Pfam" id="PF25563"/>
    </source>
</evidence>
<dbReference type="GO" id="GO:0012505">
    <property type="term" value="C:endomembrane system"/>
    <property type="evidence" value="ECO:0007669"/>
    <property type="project" value="UniProtKB-SubCell"/>
</dbReference>
<accession>A0A4U1EIX4</accession>
<keyword evidence="12 14" id="KW-0472">Membrane</keyword>
<evidence type="ECO:0000256" key="1">
    <source>
        <dbReference type="ARBA" id="ARBA00000900"/>
    </source>
</evidence>
<name>A0A4U1EIX4_MONMO</name>
<comment type="pathway">
    <text evidence="3">Protein modification; protein ubiquitination.</text>
</comment>
<organism evidence="16 17">
    <name type="scientific">Monodon monoceros</name>
    <name type="common">Narwhal</name>
    <name type="synonym">Ceratodon monodon</name>
    <dbReference type="NCBI Taxonomy" id="40151"/>
    <lineage>
        <taxon>Eukaryota</taxon>
        <taxon>Metazoa</taxon>
        <taxon>Chordata</taxon>
        <taxon>Craniata</taxon>
        <taxon>Vertebrata</taxon>
        <taxon>Euteleostomi</taxon>
        <taxon>Mammalia</taxon>
        <taxon>Eutheria</taxon>
        <taxon>Laurasiatheria</taxon>
        <taxon>Artiodactyla</taxon>
        <taxon>Whippomorpha</taxon>
        <taxon>Cetacea</taxon>
        <taxon>Odontoceti</taxon>
        <taxon>Monodontidae</taxon>
        <taxon>Monodon</taxon>
    </lineage>
</organism>
<feature type="transmembrane region" description="Helical" evidence="14">
    <location>
        <begin position="103"/>
        <end position="120"/>
    </location>
</feature>
<sequence length="641" mass="70627">MFRTAVMMAASLALTGAVVAHAYYLKHQFYPTVVYLTKSSPSMAVLYIQAFVLVFLLGKVMGKVFFGQLRAAEMEHLLERSWYAVTETCLAFTVFRDDFSPRFVALFTLLLFLKCFHWLAEDRVDFMERSPNISWLFHCRIVSLMFLLGILDFLFVSHAYHSILTRGASVQLVFGFEYAILMTMVLTIFIKYVLHSVDLQSENPWDNKAVYMLYTELFTGFIKVLLYMAFMTIMIKVHTFPLFAIRPMYLAMRQFKKAVTDAIMSRRAIRNMNTLYPDATPEELQAMDNVCIICREEMVTGAKRLPCNHIFHTRWTCLSSPHMRERLWKADPEAPANCCLVLTPSCLRSWFQRQQTCPTCRMDVLRASLPTQSPPPPEPADQGPPPAPHPPPLLPQPPNFAQGLLPPFPPGMFPLWPPMGPFPPVPPPPSSGDAVAPPSTSAALSRPSGAATTTAGSAASAPAPGSASTPDAGPAPGFPFPPPWMGMPLPPPFAFPPMPVPPAGFAGLTPEELRALEGHERQHLEARLQSLRNIHTLLDAAMLQINQYLTVLASLGPPRPATSANPTEETAHTAVAAAFSTSTPSSEATTPSLGASPPAPEPEKPSAPESAGTEELPEDGEPDAAELRRRRLQKLESPVAH</sequence>
<dbReference type="Gene3D" id="3.30.40.10">
    <property type="entry name" value="Zinc/RING finger domain, C3HC4 (zinc finger)"/>
    <property type="match status" value="1"/>
</dbReference>
<dbReference type="UniPathway" id="UPA00143"/>
<dbReference type="GO" id="GO:0036503">
    <property type="term" value="P:ERAD pathway"/>
    <property type="evidence" value="ECO:0007669"/>
    <property type="project" value="TreeGrafter"/>
</dbReference>
<dbReference type="EC" id="2.3.2.27" evidence="4"/>
<comment type="catalytic activity">
    <reaction evidence="1">
        <text>S-ubiquitinyl-[E2 ubiquitin-conjugating enzyme]-L-cysteine + [acceptor protein]-L-lysine = [E2 ubiquitin-conjugating enzyme]-L-cysteine + N(6)-ubiquitinyl-[acceptor protein]-L-lysine.</text>
        <dbReference type="EC" id="2.3.2.27"/>
    </reaction>
</comment>
<dbReference type="PANTHER" id="PTHR22763">
    <property type="entry name" value="RING ZINC FINGER PROTEIN"/>
    <property type="match status" value="1"/>
</dbReference>
<evidence type="ECO:0000256" key="6">
    <source>
        <dbReference type="ARBA" id="ARBA00022692"/>
    </source>
</evidence>
<feature type="compositionally biased region" description="Low complexity" evidence="13">
    <location>
        <begin position="447"/>
        <end position="475"/>
    </location>
</feature>
<gene>
    <name evidence="16" type="ORF">EI555_000802</name>
</gene>
<dbReference type="CDD" id="cd16479">
    <property type="entry name" value="RING-H2_synoviolin"/>
    <property type="match status" value="1"/>
</dbReference>
<reference evidence="17" key="1">
    <citation type="journal article" date="2019" name="IScience">
        <title>Narwhal Genome Reveals Long-Term Low Genetic Diversity despite Current Large Abundance Size.</title>
        <authorList>
            <person name="Westbury M.V."/>
            <person name="Petersen B."/>
            <person name="Garde E."/>
            <person name="Heide-Jorgensen M.P."/>
            <person name="Lorenzen E.D."/>
        </authorList>
    </citation>
    <scope>NUCLEOTIDE SEQUENCE [LARGE SCALE GENOMIC DNA]</scope>
</reference>
<dbReference type="InterPro" id="IPR057992">
    <property type="entry name" value="TPR_SYVN1_N"/>
</dbReference>
<feature type="compositionally biased region" description="Acidic residues" evidence="13">
    <location>
        <begin position="615"/>
        <end position="624"/>
    </location>
</feature>
<feature type="transmembrane region" description="Helical" evidence="14">
    <location>
        <begin position="224"/>
        <end position="245"/>
    </location>
</feature>
<dbReference type="InterPro" id="IPR050731">
    <property type="entry name" value="HRD1_E3_ubiq-ligases"/>
</dbReference>
<evidence type="ECO:0000256" key="8">
    <source>
        <dbReference type="ARBA" id="ARBA00022771"/>
    </source>
</evidence>
<keyword evidence="9" id="KW-0833">Ubl conjugation pathway</keyword>
<evidence type="ECO:0000256" key="3">
    <source>
        <dbReference type="ARBA" id="ARBA00004906"/>
    </source>
</evidence>
<keyword evidence="5" id="KW-0808">Transferase</keyword>
<feature type="transmembrane region" description="Helical" evidence="14">
    <location>
        <begin position="140"/>
        <end position="160"/>
    </location>
</feature>
<feature type="region of interest" description="Disordered" evidence="13">
    <location>
        <begin position="368"/>
        <end position="406"/>
    </location>
</feature>
<dbReference type="GO" id="GO:0008270">
    <property type="term" value="F:zinc ion binding"/>
    <property type="evidence" value="ECO:0007669"/>
    <property type="project" value="UniProtKB-KW"/>
</dbReference>
<feature type="region of interest" description="Disordered" evidence="13">
    <location>
        <begin position="424"/>
        <end position="479"/>
    </location>
</feature>
<evidence type="ECO:0000256" key="4">
    <source>
        <dbReference type="ARBA" id="ARBA00012483"/>
    </source>
</evidence>
<evidence type="ECO:0000256" key="13">
    <source>
        <dbReference type="SAM" id="MobiDB-lite"/>
    </source>
</evidence>
<comment type="caution">
    <text evidence="16">The sequence shown here is derived from an EMBL/GenBank/DDBJ whole genome shotgun (WGS) entry which is preliminary data.</text>
</comment>
<dbReference type="InterPro" id="IPR058051">
    <property type="entry name" value="Znf_RING_synoviolin"/>
</dbReference>
<keyword evidence="11 14" id="KW-1133">Transmembrane helix</keyword>
<dbReference type="PRINTS" id="PR01217">
    <property type="entry name" value="PRICHEXTENSN"/>
</dbReference>
<dbReference type="GO" id="GO:0061630">
    <property type="term" value="F:ubiquitin protein ligase activity"/>
    <property type="evidence" value="ECO:0007669"/>
    <property type="project" value="UniProtKB-EC"/>
</dbReference>
<evidence type="ECO:0000313" key="16">
    <source>
        <dbReference type="EMBL" id="TKC36262.1"/>
    </source>
</evidence>